<evidence type="ECO:0000259" key="2">
    <source>
        <dbReference type="SMART" id="SM01272"/>
    </source>
</evidence>
<comment type="caution">
    <text evidence="3">The sequence shown here is derived from an EMBL/GenBank/DDBJ whole genome shotgun (WGS) entry which is preliminary data.</text>
</comment>
<feature type="domain" description="LsmAD" evidence="2">
    <location>
        <begin position="204"/>
        <end position="275"/>
    </location>
</feature>
<dbReference type="InterPro" id="IPR025852">
    <property type="entry name" value="SM_dom_ATX"/>
</dbReference>
<dbReference type="SMART" id="SM01272">
    <property type="entry name" value="LsmAD"/>
    <property type="match status" value="1"/>
</dbReference>
<dbReference type="Pfam" id="PF06741">
    <property type="entry name" value="LsmAD"/>
    <property type="match status" value="1"/>
</dbReference>
<evidence type="ECO:0000256" key="1">
    <source>
        <dbReference type="SAM" id="MobiDB-lite"/>
    </source>
</evidence>
<feature type="compositionally biased region" description="Low complexity" evidence="1">
    <location>
        <begin position="451"/>
        <end position="470"/>
    </location>
</feature>
<dbReference type="Proteomes" id="UP001152523">
    <property type="component" value="Unassembled WGS sequence"/>
</dbReference>
<protein>
    <recommendedName>
        <fullName evidence="2">LsmAD domain-containing protein</fullName>
    </recommendedName>
</protein>
<feature type="region of interest" description="Disordered" evidence="1">
    <location>
        <begin position="315"/>
        <end position="349"/>
    </location>
</feature>
<evidence type="ECO:0000313" key="3">
    <source>
        <dbReference type="EMBL" id="CAH9128168.1"/>
    </source>
</evidence>
<dbReference type="InterPro" id="IPR009604">
    <property type="entry name" value="LsmAD_domain"/>
</dbReference>
<keyword evidence="4" id="KW-1185">Reference proteome</keyword>
<dbReference type="AlphaFoldDB" id="A0AAV0EYK6"/>
<feature type="region of interest" description="Disordered" evidence="1">
    <location>
        <begin position="434"/>
        <end position="475"/>
    </location>
</feature>
<dbReference type="GO" id="GO:0003729">
    <property type="term" value="F:mRNA binding"/>
    <property type="evidence" value="ECO:0007669"/>
    <property type="project" value="TreeGrafter"/>
</dbReference>
<evidence type="ECO:0000313" key="4">
    <source>
        <dbReference type="Proteomes" id="UP001152523"/>
    </source>
</evidence>
<organism evidence="3 4">
    <name type="scientific">Cuscuta epithymum</name>
    <dbReference type="NCBI Taxonomy" id="186058"/>
    <lineage>
        <taxon>Eukaryota</taxon>
        <taxon>Viridiplantae</taxon>
        <taxon>Streptophyta</taxon>
        <taxon>Embryophyta</taxon>
        <taxon>Tracheophyta</taxon>
        <taxon>Spermatophyta</taxon>
        <taxon>Magnoliopsida</taxon>
        <taxon>eudicotyledons</taxon>
        <taxon>Gunneridae</taxon>
        <taxon>Pentapetalae</taxon>
        <taxon>asterids</taxon>
        <taxon>lamiids</taxon>
        <taxon>Solanales</taxon>
        <taxon>Convolvulaceae</taxon>
        <taxon>Cuscuteae</taxon>
        <taxon>Cuscuta</taxon>
        <taxon>Cuscuta subgen. Cuscuta</taxon>
    </lineage>
</organism>
<dbReference type="GO" id="GO:0034063">
    <property type="term" value="P:stress granule assembly"/>
    <property type="evidence" value="ECO:0007669"/>
    <property type="project" value="TreeGrafter"/>
</dbReference>
<dbReference type="PANTHER" id="PTHR12854:SF7">
    <property type="entry name" value="ATAXIN-2 HOMOLOG"/>
    <property type="match status" value="1"/>
</dbReference>
<dbReference type="EMBL" id="CAMAPF010000949">
    <property type="protein sequence ID" value="CAH9128168.1"/>
    <property type="molecule type" value="Genomic_DNA"/>
</dbReference>
<dbReference type="GO" id="GO:0010494">
    <property type="term" value="C:cytoplasmic stress granule"/>
    <property type="evidence" value="ECO:0007669"/>
    <property type="project" value="TreeGrafter"/>
</dbReference>
<reference evidence="3" key="1">
    <citation type="submission" date="2022-07" db="EMBL/GenBank/DDBJ databases">
        <authorList>
            <person name="Macas J."/>
            <person name="Novak P."/>
            <person name="Neumann P."/>
        </authorList>
    </citation>
    <scope>NUCLEOTIDE SEQUENCE</scope>
</reference>
<feature type="compositionally biased region" description="Polar residues" evidence="1">
    <location>
        <begin position="324"/>
        <end position="347"/>
    </location>
</feature>
<sequence>MNTQQVVQIKSSVNGFGCRQLQSPKSSSSRLATIGKGSAFERASRDRLFYTTACLIGLQVEVQVLDGSVFSGILHATNADKDFDIVLKMARLIKDCSRGQKDASEYLSKPTSKTFIIPAKELVQVTSKGVHLTPDDVKTECQWEKQHELMTDSCISQSRPIEAERELERWVPDGDTPECPELENIFDGHWNRGWNQFEVNETLFGVKSTFNEELYTTKLERGPQMRDLEREASRIAREIQGEETHDVHLAEERGSQLHGNLDIDEETLYSSVFRGLDDSGFDDCEDILLDACNDETFQDISNAATRESFTNMISKKSNDGAQEPSATSSTDEAQLSTRGVVSSTNHNKQAKDSLDECVYDMDDSRVRDIQISEQTGASCSNKDTGKQKLGEERGEALKPLATCADSLLSKKAQSETSDNNDLSSDVASVTSLAEGRGKMRGIPQSANSKISSVTGLSRNSSSSSMASEKSNLNPNAKEFRLNPNAKIFVPSQAPSSPASPVSDGSFYYHPSNVTPIQQVHGMSVGIGMGPSYAGHQPVLLNPQVASTQQQYYHPNGHQYGQQMIIGHPRQVVYMPTYPHEMPCRRGDF</sequence>
<dbReference type="PANTHER" id="PTHR12854">
    <property type="entry name" value="ATAXIN 2-RELATED"/>
    <property type="match status" value="1"/>
</dbReference>
<gene>
    <name evidence="3" type="ORF">CEPIT_LOCUS28880</name>
</gene>
<dbReference type="Pfam" id="PF14438">
    <property type="entry name" value="SM-ATX"/>
    <property type="match status" value="1"/>
</dbReference>
<dbReference type="InterPro" id="IPR045117">
    <property type="entry name" value="ATXN2-like"/>
</dbReference>
<name>A0AAV0EYK6_9ASTE</name>
<accession>A0AAV0EYK6</accession>
<proteinExistence type="predicted"/>